<dbReference type="EMBL" id="ML208259">
    <property type="protein sequence ID" value="TFK76929.1"/>
    <property type="molecule type" value="Genomic_DNA"/>
</dbReference>
<reference evidence="1 2" key="1">
    <citation type="journal article" date="2019" name="Nat. Ecol. Evol.">
        <title>Megaphylogeny resolves global patterns of mushroom evolution.</title>
        <authorList>
            <person name="Varga T."/>
            <person name="Krizsan K."/>
            <person name="Foldi C."/>
            <person name="Dima B."/>
            <person name="Sanchez-Garcia M."/>
            <person name="Sanchez-Ramirez S."/>
            <person name="Szollosi G.J."/>
            <person name="Szarkandi J.G."/>
            <person name="Papp V."/>
            <person name="Albert L."/>
            <person name="Andreopoulos W."/>
            <person name="Angelini C."/>
            <person name="Antonin V."/>
            <person name="Barry K.W."/>
            <person name="Bougher N.L."/>
            <person name="Buchanan P."/>
            <person name="Buyck B."/>
            <person name="Bense V."/>
            <person name="Catcheside P."/>
            <person name="Chovatia M."/>
            <person name="Cooper J."/>
            <person name="Damon W."/>
            <person name="Desjardin D."/>
            <person name="Finy P."/>
            <person name="Geml J."/>
            <person name="Haridas S."/>
            <person name="Hughes K."/>
            <person name="Justo A."/>
            <person name="Karasinski D."/>
            <person name="Kautmanova I."/>
            <person name="Kiss B."/>
            <person name="Kocsube S."/>
            <person name="Kotiranta H."/>
            <person name="LaButti K.M."/>
            <person name="Lechner B.E."/>
            <person name="Liimatainen K."/>
            <person name="Lipzen A."/>
            <person name="Lukacs Z."/>
            <person name="Mihaltcheva S."/>
            <person name="Morgado L.N."/>
            <person name="Niskanen T."/>
            <person name="Noordeloos M.E."/>
            <person name="Ohm R.A."/>
            <person name="Ortiz-Santana B."/>
            <person name="Ovrebo C."/>
            <person name="Racz N."/>
            <person name="Riley R."/>
            <person name="Savchenko A."/>
            <person name="Shiryaev A."/>
            <person name="Soop K."/>
            <person name="Spirin V."/>
            <person name="Szebenyi C."/>
            <person name="Tomsovsky M."/>
            <person name="Tulloss R.E."/>
            <person name="Uehling J."/>
            <person name="Grigoriev I.V."/>
            <person name="Vagvolgyi C."/>
            <person name="Papp T."/>
            <person name="Martin F.M."/>
            <person name="Miettinen O."/>
            <person name="Hibbett D.S."/>
            <person name="Nagy L.G."/>
        </authorList>
    </citation>
    <scope>NUCLEOTIDE SEQUENCE [LARGE SCALE GENOMIC DNA]</scope>
    <source>
        <strain evidence="1 2">NL-1719</strain>
    </source>
</reference>
<keyword evidence="2" id="KW-1185">Reference proteome</keyword>
<dbReference type="Proteomes" id="UP000308600">
    <property type="component" value="Unassembled WGS sequence"/>
</dbReference>
<evidence type="ECO:0000313" key="1">
    <source>
        <dbReference type="EMBL" id="TFK76929.1"/>
    </source>
</evidence>
<evidence type="ECO:0000313" key="2">
    <source>
        <dbReference type="Proteomes" id="UP000308600"/>
    </source>
</evidence>
<accession>A0ACD3BFX1</accession>
<proteinExistence type="predicted"/>
<protein>
    <submittedName>
        <fullName evidence="1">Uncharacterized protein</fullName>
    </submittedName>
</protein>
<gene>
    <name evidence="1" type="ORF">BDN72DRAFT_830100</name>
</gene>
<organism evidence="1 2">
    <name type="scientific">Pluteus cervinus</name>
    <dbReference type="NCBI Taxonomy" id="181527"/>
    <lineage>
        <taxon>Eukaryota</taxon>
        <taxon>Fungi</taxon>
        <taxon>Dikarya</taxon>
        <taxon>Basidiomycota</taxon>
        <taxon>Agaricomycotina</taxon>
        <taxon>Agaricomycetes</taxon>
        <taxon>Agaricomycetidae</taxon>
        <taxon>Agaricales</taxon>
        <taxon>Pluteineae</taxon>
        <taxon>Pluteaceae</taxon>
        <taxon>Pluteus</taxon>
    </lineage>
</organism>
<sequence>MTTPPPYYILLSHSTLSAAKDGPPSALGHPVIQYQYQDDSPLALLPTHPSEQVLVMDFDTSTASPSVRSISSRLAVTGLAVEKLPGASADDGETKNDRMYTVETIGGIDLAQVPEDQGDVQVILTQFKQRNAQLRRALGHHSHAPSPTPVGGQPKSHESERDIHHAP</sequence>
<name>A0ACD3BFX1_9AGAR</name>